<dbReference type="EMBL" id="CP104067">
    <property type="protein sequence ID" value="WAH41008.1"/>
    <property type="molecule type" value="Genomic_DNA"/>
</dbReference>
<keyword evidence="2" id="KW-1185">Reference proteome</keyword>
<reference evidence="1" key="1">
    <citation type="submission" date="2022-08" db="EMBL/GenBank/DDBJ databases">
        <title>Alicyclobacillus fastidiosus DSM 17978, complete genome.</title>
        <authorList>
            <person name="Wang Q."/>
            <person name="Cai R."/>
            <person name="Wang Z."/>
        </authorList>
    </citation>
    <scope>NUCLEOTIDE SEQUENCE</scope>
    <source>
        <strain evidence="1">DSM 17978</strain>
    </source>
</reference>
<evidence type="ECO:0008006" key="3">
    <source>
        <dbReference type="Google" id="ProtNLM"/>
    </source>
</evidence>
<protein>
    <recommendedName>
        <fullName evidence="3">DUF3052 domain-containing protein</fullName>
    </recommendedName>
</protein>
<gene>
    <name evidence="1" type="ORF">NZD89_22390</name>
</gene>
<accession>A0ABY6ZDX9</accession>
<evidence type="ECO:0000313" key="1">
    <source>
        <dbReference type="EMBL" id="WAH41008.1"/>
    </source>
</evidence>
<dbReference type="RefSeq" id="WP_268004909.1">
    <property type="nucleotide sequence ID" value="NZ_BSUT01000001.1"/>
</dbReference>
<organism evidence="1 2">
    <name type="scientific">Alicyclobacillus fastidiosus</name>
    <dbReference type="NCBI Taxonomy" id="392011"/>
    <lineage>
        <taxon>Bacteria</taxon>
        <taxon>Bacillati</taxon>
        <taxon>Bacillota</taxon>
        <taxon>Bacilli</taxon>
        <taxon>Bacillales</taxon>
        <taxon>Alicyclobacillaceae</taxon>
        <taxon>Alicyclobacillus</taxon>
    </lineage>
</organism>
<proteinExistence type="predicted"/>
<dbReference type="Proteomes" id="UP001164761">
    <property type="component" value="Chromosome"/>
</dbReference>
<name>A0ABY6ZDX9_9BACL</name>
<sequence length="126" mass="14111">MSLAKKMLIKQNYRGVVLNAPDGFSLSATELPDAVQVTHELSGAFDFALVFAKDQAQLRDWFPKVLPHLQADAKLWVAYPKKSSKLKSDISRDEGWEIAKEAGYQGVSLISIDETWSAFRLRKAVD</sequence>
<evidence type="ECO:0000313" key="2">
    <source>
        <dbReference type="Proteomes" id="UP001164761"/>
    </source>
</evidence>